<organism evidence="5 6">
    <name type="scientific">Neptunomonas marina</name>
    <dbReference type="NCBI Taxonomy" id="1815562"/>
    <lineage>
        <taxon>Bacteria</taxon>
        <taxon>Pseudomonadati</taxon>
        <taxon>Pseudomonadota</taxon>
        <taxon>Gammaproteobacteria</taxon>
        <taxon>Oceanospirillales</taxon>
        <taxon>Oceanospirillaceae</taxon>
        <taxon>Neptunomonas</taxon>
    </lineage>
</organism>
<evidence type="ECO:0000256" key="2">
    <source>
        <dbReference type="PIRSR" id="PIRSR039026-1"/>
    </source>
</evidence>
<feature type="binding site" evidence="2">
    <location>
        <position position="155"/>
    </location>
    <ligand>
        <name>substrate</name>
    </ligand>
</feature>
<evidence type="ECO:0000313" key="6">
    <source>
        <dbReference type="Proteomes" id="UP000282818"/>
    </source>
</evidence>
<dbReference type="AlphaFoldDB" id="A0A437Q7C5"/>
<dbReference type="Gene3D" id="3.40.190.10">
    <property type="entry name" value="Periplasmic binding protein-like II"/>
    <property type="match status" value="1"/>
</dbReference>
<feature type="binding site" evidence="3">
    <location>
        <position position="213"/>
    </location>
    <ligand>
        <name>substrate</name>
    </ligand>
</feature>
<dbReference type="EMBL" id="SACQ01000005">
    <property type="protein sequence ID" value="RVU30445.1"/>
    <property type="molecule type" value="Genomic_DNA"/>
</dbReference>
<feature type="chain" id="PRO_5019544960" evidence="4">
    <location>
        <begin position="27"/>
        <end position="353"/>
    </location>
</feature>
<feature type="binding site" evidence="3">
    <location>
        <position position="214"/>
    </location>
    <ligand>
        <name>Na(+)</name>
        <dbReference type="ChEBI" id="CHEBI:29101"/>
    </ligand>
</feature>
<dbReference type="NCBIfam" id="NF037995">
    <property type="entry name" value="TRAP_S1"/>
    <property type="match status" value="1"/>
</dbReference>
<feature type="signal peptide" evidence="4">
    <location>
        <begin position="1"/>
        <end position="26"/>
    </location>
</feature>
<keyword evidence="6" id="KW-1185">Reference proteome</keyword>
<sequence>MKKFTKTVISATILAAAAASATPALAKNVLLKTPIAFGSHLPALGTPIVWVADQLKLVSDGSLKMKVYEPGKLVSPKEILGAVSSGKVNSGYATAGYWQGKMPAAALFSAVPFGPEAGEYMAWMYYGNGLKLYQEMYDSNGYNVKVIPCAIISPETSGWFKKPIEKPEDLKGLNMRFFGLGASVMEKLGVSTTQLPGGEIFGALEKGAIDASEFSQPAIDQRLGFQKIVKYNYFPGWHQQATIFELLVNKDTWGKMSKGQQAIVENTCKASMTNAIAEGEAMQFPVMQKAKESGVEIRYWNDEMLNTFRSAWDEVAAEKSAADPFFKKVWDDMSEFRKGYDLWESNAFLPRTR</sequence>
<dbReference type="RefSeq" id="WP_127694641.1">
    <property type="nucleotide sequence ID" value="NZ_SACQ01000005.1"/>
</dbReference>
<protein>
    <submittedName>
        <fullName evidence="5">TRAP transporter substrate-binding protein</fullName>
    </submittedName>
</protein>
<dbReference type="PANTHER" id="PTHR33376:SF5">
    <property type="entry name" value="EXTRACYTOPLASMIC SOLUTE RECEPTOR PROTEIN"/>
    <property type="match status" value="1"/>
</dbReference>
<dbReference type="CDD" id="cd13604">
    <property type="entry name" value="PBP2_TRAP_ketoacid_lactate_like"/>
    <property type="match status" value="1"/>
</dbReference>
<dbReference type="InterPro" id="IPR038404">
    <property type="entry name" value="TRAP_DctP_sf"/>
</dbReference>
<dbReference type="Pfam" id="PF03480">
    <property type="entry name" value="DctP"/>
    <property type="match status" value="1"/>
</dbReference>
<keyword evidence="1 4" id="KW-0732">Signal</keyword>
<evidence type="ECO:0000256" key="4">
    <source>
        <dbReference type="SAM" id="SignalP"/>
    </source>
</evidence>
<dbReference type="Proteomes" id="UP000282818">
    <property type="component" value="Unassembled WGS sequence"/>
</dbReference>
<gene>
    <name evidence="5" type="ORF">EOE65_12450</name>
</gene>
<evidence type="ECO:0000313" key="5">
    <source>
        <dbReference type="EMBL" id="RVU30445.1"/>
    </source>
</evidence>
<name>A0A437Q7C5_9GAMM</name>
<comment type="caution">
    <text evidence="5">The sequence shown here is derived from an EMBL/GenBank/DDBJ whole genome shotgun (WGS) entry which is preliminary data.</text>
</comment>
<dbReference type="PIRSF" id="PIRSF039026">
    <property type="entry name" value="SiaP"/>
    <property type="match status" value="1"/>
</dbReference>
<dbReference type="GO" id="GO:0055085">
    <property type="term" value="P:transmembrane transport"/>
    <property type="evidence" value="ECO:0007669"/>
    <property type="project" value="InterPro"/>
</dbReference>
<dbReference type="PANTHER" id="PTHR33376">
    <property type="match status" value="1"/>
</dbReference>
<reference evidence="5 6" key="1">
    <citation type="submission" date="2019-01" db="EMBL/GenBank/DDBJ databases">
        <authorList>
            <person name="Chen W.-M."/>
        </authorList>
    </citation>
    <scope>NUCLEOTIDE SEQUENCE [LARGE SCALE GENOMIC DNA]</scope>
    <source>
        <strain evidence="5 6">HPM-16</strain>
    </source>
</reference>
<accession>A0A437Q7C5</accession>
<evidence type="ECO:0000256" key="3">
    <source>
        <dbReference type="PIRSR" id="PIRSR039026-2"/>
    </source>
</evidence>
<evidence type="ECO:0000256" key="1">
    <source>
        <dbReference type="ARBA" id="ARBA00022729"/>
    </source>
</evidence>
<dbReference type="Gene3D" id="3.40.190.170">
    <property type="entry name" value="Bacterial extracellular solute-binding protein, family 7"/>
    <property type="match status" value="1"/>
</dbReference>
<feature type="binding site" evidence="3">
    <location>
        <position position="239"/>
    </location>
    <ligand>
        <name>substrate</name>
    </ligand>
</feature>
<dbReference type="InterPro" id="IPR018389">
    <property type="entry name" value="DctP_fam"/>
</dbReference>
<dbReference type="GO" id="GO:0031317">
    <property type="term" value="C:tripartite ATP-independent periplasmic transporter complex"/>
    <property type="evidence" value="ECO:0007669"/>
    <property type="project" value="InterPro"/>
</dbReference>
<dbReference type="GO" id="GO:0046872">
    <property type="term" value="F:metal ion binding"/>
    <property type="evidence" value="ECO:0007669"/>
    <property type="project" value="UniProtKB-KW"/>
</dbReference>
<dbReference type="InterPro" id="IPR026289">
    <property type="entry name" value="SBP_TakP-like"/>
</dbReference>
<keyword evidence="3" id="KW-0479">Metal-binding</keyword>
<feature type="binding site" evidence="2">
    <location>
        <position position="176"/>
    </location>
    <ligand>
        <name>substrate</name>
    </ligand>
</feature>
<proteinExistence type="predicted"/>